<reference evidence="2" key="1">
    <citation type="submission" date="2013-10" db="EMBL/GenBank/DDBJ databases">
        <title>Genomic analysis of the causative agents of coccidiosis in chickens.</title>
        <authorList>
            <person name="Reid A.J."/>
            <person name="Blake D."/>
            <person name="Billington K."/>
            <person name="Browne H."/>
            <person name="Dunn M."/>
            <person name="Hung S."/>
            <person name="Kawahara F."/>
            <person name="Miranda-Saavedra D."/>
            <person name="Mourier T."/>
            <person name="Nagra H."/>
            <person name="Otto T.D."/>
            <person name="Rawlings N."/>
            <person name="Sanchez A."/>
            <person name="Sanders M."/>
            <person name="Subramaniam C."/>
            <person name="Tay Y."/>
            <person name="Dear P."/>
            <person name="Doerig C."/>
            <person name="Gruber A."/>
            <person name="Parkinson J."/>
            <person name="Shirley M."/>
            <person name="Wan K.L."/>
            <person name="Berriman M."/>
            <person name="Tomley F."/>
            <person name="Pain A."/>
        </authorList>
    </citation>
    <scope>NUCLEOTIDE SEQUENCE [LARGE SCALE GENOMIC DNA]</scope>
    <source>
        <strain evidence="2">Houghton</strain>
    </source>
</reference>
<dbReference type="Proteomes" id="UP000030747">
    <property type="component" value="Unassembled WGS sequence"/>
</dbReference>
<accession>U6KNP0</accession>
<evidence type="ECO:0000313" key="3">
    <source>
        <dbReference type="Proteomes" id="UP000030747"/>
    </source>
</evidence>
<dbReference type="GeneID" id="25253492"/>
<dbReference type="AlphaFoldDB" id="U6KNP0"/>
<dbReference type="OrthoDB" id="10500981at2759"/>
<dbReference type="EMBL" id="HG673788">
    <property type="protein sequence ID" value="CDJ37872.1"/>
    <property type="molecule type" value="Genomic_DNA"/>
</dbReference>
<feature type="compositionally biased region" description="Low complexity" evidence="1">
    <location>
        <begin position="141"/>
        <end position="151"/>
    </location>
</feature>
<dbReference type="VEuPathDB" id="ToxoDB:ETH2_1047300"/>
<evidence type="ECO:0000256" key="1">
    <source>
        <dbReference type="SAM" id="MobiDB-lite"/>
    </source>
</evidence>
<organism evidence="2 3">
    <name type="scientific">Eimeria tenella</name>
    <name type="common">Coccidian parasite</name>
    <dbReference type="NCBI Taxonomy" id="5802"/>
    <lineage>
        <taxon>Eukaryota</taxon>
        <taxon>Sar</taxon>
        <taxon>Alveolata</taxon>
        <taxon>Apicomplexa</taxon>
        <taxon>Conoidasida</taxon>
        <taxon>Coccidia</taxon>
        <taxon>Eucoccidiorida</taxon>
        <taxon>Eimeriorina</taxon>
        <taxon>Eimeriidae</taxon>
        <taxon>Eimeria</taxon>
    </lineage>
</organism>
<dbReference type="VEuPathDB" id="ToxoDB:ETH_00021885"/>
<proteinExistence type="predicted"/>
<dbReference type="RefSeq" id="XP_013228710.1">
    <property type="nucleotide sequence ID" value="XM_013373256.1"/>
</dbReference>
<name>U6KNP0_EIMTE</name>
<reference evidence="2" key="2">
    <citation type="submission" date="2013-10" db="EMBL/GenBank/DDBJ databases">
        <authorList>
            <person name="Aslett M."/>
        </authorList>
    </citation>
    <scope>NUCLEOTIDE SEQUENCE [LARGE SCALE GENOMIC DNA]</scope>
    <source>
        <strain evidence="2">Houghton</strain>
    </source>
</reference>
<evidence type="ECO:0000313" key="2">
    <source>
        <dbReference type="EMBL" id="CDJ37872.1"/>
    </source>
</evidence>
<feature type="region of interest" description="Disordered" evidence="1">
    <location>
        <begin position="138"/>
        <end position="174"/>
    </location>
</feature>
<gene>
    <name evidence="2" type="ORF">ETH_00021885</name>
</gene>
<feature type="region of interest" description="Disordered" evidence="1">
    <location>
        <begin position="1"/>
        <end position="22"/>
    </location>
</feature>
<sequence>MLLRCSVGPRGGPQASLRSHGGPPLDWLLPSSDLHAIRVLLGASAASLVVSVGLFCCGALWGPPELRRDIDYCHGCTSCPPAGLAAAAAAAAAGGAPHVQLQQRLQDPWALQQQLQLQQQQQQPKKCLLQLVSFNPEAHNSSSSSSSSAAAQQGFLPGEGLRRHGGPGAPGQQRWPGAALRWLLLLLQRRSSRSSRSPRTLGL</sequence>
<protein>
    <submittedName>
        <fullName evidence="2">Uncharacterized protein</fullName>
    </submittedName>
</protein>
<keyword evidence="3" id="KW-1185">Reference proteome</keyword>